<proteinExistence type="inferred from homology"/>
<organism evidence="4 5">
    <name type="scientific">Rhododendron griersonianum</name>
    <dbReference type="NCBI Taxonomy" id="479676"/>
    <lineage>
        <taxon>Eukaryota</taxon>
        <taxon>Viridiplantae</taxon>
        <taxon>Streptophyta</taxon>
        <taxon>Embryophyta</taxon>
        <taxon>Tracheophyta</taxon>
        <taxon>Spermatophyta</taxon>
        <taxon>Magnoliopsida</taxon>
        <taxon>eudicotyledons</taxon>
        <taxon>Gunneridae</taxon>
        <taxon>Pentapetalae</taxon>
        <taxon>asterids</taxon>
        <taxon>Ericales</taxon>
        <taxon>Ericaceae</taxon>
        <taxon>Ericoideae</taxon>
        <taxon>Rhodoreae</taxon>
        <taxon>Rhododendron</taxon>
    </lineage>
</organism>
<dbReference type="InterPro" id="IPR007608">
    <property type="entry name" value="Senescence_reg_S40"/>
</dbReference>
<dbReference type="Pfam" id="PF10551">
    <property type="entry name" value="MULE"/>
    <property type="match status" value="1"/>
</dbReference>
<feature type="compositionally biased region" description="Low complexity" evidence="2">
    <location>
        <begin position="26"/>
        <end position="55"/>
    </location>
</feature>
<dbReference type="PANTHER" id="PTHR31569:SF4">
    <property type="entry name" value="SWIM-TYPE DOMAIN-CONTAINING PROTEIN"/>
    <property type="match status" value="1"/>
</dbReference>
<evidence type="ECO:0000313" key="4">
    <source>
        <dbReference type="EMBL" id="KAG5533911.1"/>
    </source>
</evidence>
<accession>A0AAV6IYK6</accession>
<dbReference type="Pfam" id="PF04520">
    <property type="entry name" value="Senescence_reg"/>
    <property type="match status" value="1"/>
</dbReference>
<dbReference type="CDD" id="cd22744">
    <property type="entry name" value="OTU"/>
    <property type="match status" value="1"/>
</dbReference>
<keyword evidence="5" id="KW-1185">Reference proteome</keyword>
<dbReference type="InterPro" id="IPR052579">
    <property type="entry name" value="Zinc_finger_SWIM"/>
</dbReference>
<comment type="caution">
    <text evidence="4">The sequence shown here is derived from an EMBL/GenBank/DDBJ whole genome shotgun (WGS) entry which is preliminary data.</text>
</comment>
<name>A0AAV6IYK6_9ERIC</name>
<sequence length="1135" mass="127947">MAVRFLGPLKPPDPNPTPFELDESDVVWSSSTDLSDSTDLVSPSPPTASSSPTTPLLHNHQFHPLKSGLSAALSDDLLPLVRRKPALNPSLSAASAARTIPPVPAATSQAASKFPQSAPVNVPIWPKKVGVTNLGRFDEVVDEEELEEEMVPPHEIVARSHVMTFSVFEGVGRTLKGRDLRRVRNAVFQKTGTSIGFCDGYDDASTNGSHIGPVTAQEFTTENVSAQGSHIGPPVWLDLYDFTREFTTENVFPSEDVLRDWITSIGKENGFVIIIKSSERMAKNRSPRMRFACERGGKYRPFINKAKDKGGNVKENGKEGKAKKIGRVTGTKKCECPFELRCIKGLEGWDSVVNGNHNHPPAKQLEGHAYPARLSSEQSTMLVDMCVSSLSSPREILSLIKGKDEFNVSSMKTIYNARYKHGFKDRAGRSQMQYLLAKLQEYGYIEFNRKDDNDCLKDLFWSHPTSGDMLRSFPRVLLMDCTYKTNRYKFPLLQIVGITSTERTFSAAFAFIDGEKVENYTWVLENLKRMMDPDALPCVIVTDRELALVNAITRVFPTANHLLCRWHIGQNVYAKCRKMFDETTWALFKHAWDSLVYSPTISLYEQALCTMKREFVLYPDAIKYVETSWLGPYRQKFVSAWTNNVMHFGNLTSNRVESEHAKLKSHISNCQANFSAAWAKMHDLVKLQITDIKGSFEKSLNCWQHQFRIPIFDHLRGAASQTAMGLMLPEIKKIDDMVVEDKVDCGCPIRRTHGLPCAHEIAPFKNRSEPIPLSLINDHWKMLSFEKRKDDGAILDLMNAEWNIFMAKMVGQNPMTHMHWMNTLKPILNPSTTSLSSPQQKVQTRGRKLGSVNKSMRRNPSEFEYVEASLETPNSVKEKTPKAKAVVKKRAKANAKAGVDDNSPKAKAVVRTPKAAKELPRRKKPKLVGTLFVGPYLNNFPEPIRPHVKSITDVRSDGNCGYRAVAYFMHQSEHNWKTCRNDLLLEVNNHYDLYENMTGIGGANKLRYRLSFFQDGPAPQDRWMIFPDMGHVVASTYNVVVVLLSQLQCLTFLPLHSRPPSSDKIRVLGIGLVNGDHFVQVDLKACSPMPPIANYWFKFRWEEAKEWETLFSLQIEAFKAIIGSDVATGESFDVD</sequence>
<dbReference type="GO" id="GO:0010150">
    <property type="term" value="P:leaf senescence"/>
    <property type="evidence" value="ECO:0007669"/>
    <property type="project" value="UniProtKB-ARBA"/>
</dbReference>
<evidence type="ECO:0000313" key="5">
    <source>
        <dbReference type="Proteomes" id="UP000823749"/>
    </source>
</evidence>
<dbReference type="PANTHER" id="PTHR31569">
    <property type="entry name" value="SWIM-TYPE DOMAIN-CONTAINING PROTEIN"/>
    <property type="match status" value="1"/>
</dbReference>
<feature type="region of interest" description="Disordered" evidence="2">
    <location>
        <begin position="832"/>
        <end position="854"/>
    </location>
</feature>
<dbReference type="EMBL" id="JACTNZ010000009">
    <property type="protein sequence ID" value="KAG5533911.1"/>
    <property type="molecule type" value="Genomic_DNA"/>
</dbReference>
<protein>
    <recommendedName>
        <fullName evidence="3">MULE transposase domain-containing protein</fullName>
    </recommendedName>
</protein>
<feature type="compositionally biased region" description="Polar residues" evidence="2">
    <location>
        <begin position="832"/>
        <end position="843"/>
    </location>
</feature>
<dbReference type="AlphaFoldDB" id="A0AAV6IYK6"/>
<dbReference type="InterPro" id="IPR018289">
    <property type="entry name" value="MULE_transposase_dom"/>
</dbReference>
<evidence type="ECO:0000256" key="1">
    <source>
        <dbReference type="ARBA" id="ARBA00034773"/>
    </source>
</evidence>
<reference evidence="4" key="1">
    <citation type="submission" date="2020-08" db="EMBL/GenBank/DDBJ databases">
        <title>Plant Genome Project.</title>
        <authorList>
            <person name="Zhang R.-G."/>
        </authorList>
    </citation>
    <scope>NUCLEOTIDE SEQUENCE</scope>
    <source>
        <strain evidence="4">WSP0</strain>
        <tissue evidence="4">Leaf</tissue>
    </source>
</reference>
<evidence type="ECO:0000256" key="2">
    <source>
        <dbReference type="SAM" id="MobiDB-lite"/>
    </source>
</evidence>
<dbReference type="Proteomes" id="UP000823749">
    <property type="component" value="Chromosome 9"/>
</dbReference>
<feature type="domain" description="MULE transposase" evidence="3">
    <location>
        <begin position="476"/>
        <end position="571"/>
    </location>
</feature>
<evidence type="ECO:0000259" key="3">
    <source>
        <dbReference type="Pfam" id="PF10551"/>
    </source>
</evidence>
<gene>
    <name evidence="4" type="ORF">RHGRI_027939</name>
</gene>
<comment type="similarity">
    <text evidence="1">Belongs to the senescence regulator S40 family.</text>
</comment>
<feature type="region of interest" description="Disordered" evidence="2">
    <location>
        <begin position="1"/>
        <end position="59"/>
    </location>
</feature>